<evidence type="ECO:0000259" key="2">
    <source>
        <dbReference type="Pfam" id="PF00501"/>
    </source>
</evidence>
<dbReference type="InterPro" id="IPR020845">
    <property type="entry name" value="AMP-binding_CS"/>
</dbReference>
<name>A0A3N1D2F7_9ACTN</name>
<proteinExistence type="predicted"/>
<evidence type="ECO:0000259" key="3">
    <source>
        <dbReference type="Pfam" id="PF13193"/>
    </source>
</evidence>
<dbReference type="PANTHER" id="PTHR43767">
    <property type="entry name" value="LONG-CHAIN-FATTY-ACID--COA LIGASE"/>
    <property type="match status" value="1"/>
</dbReference>
<dbReference type="PROSITE" id="PS00455">
    <property type="entry name" value="AMP_BINDING"/>
    <property type="match status" value="1"/>
</dbReference>
<dbReference type="Pfam" id="PF13193">
    <property type="entry name" value="AMP-binding_C"/>
    <property type="match status" value="1"/>
</dbReference>
<evidence type="ECO:0000313" key="4">
    <source>
        <dbReference type="EMBL" id="ROO87715.1"/>
    </source>
</evidence>
<organism evidence="4 5">
    <name type="scientific">Actinocorallia herbida</name>
    <dbReference type="NCBI Taxonomy" id="58109"/>
    <lineage>
        <taxon>Bacteria</taxon>
        <taxon>Bacillati</taxon>
        <taxon>Actinomycetota</taxon>
        <taxon>Actinomycetes</taxon>
        <taxon>Streptosporangiales</taxon>
        <taxon>Thermomonosporaceae</taxon>
        <taxon>Actinocorallia</taxon>
    </lineage>
</organism>
<reference evidence="4 5" key="1">
    <citation type="submission" date="2018-11" db="EMBL/GenBank/DDBJ databases">
        <title>Sequencing the genomes of 1000 actinobacteria strains.</title>
        <authorList>
            <person name="Klenk H.-P."/>
        </authorList>
    </citation>
    <scope>NUCLEOTIDE SEQUENCE [LARGE SCALE GENOMIC DNA]</scope>
    <source>
        <strain evidence="4 5">DSM 44254</strain>
    </source>
</reference>
<feature type="region of interest" description="Disordered" evidence="1">
    <location>
        <begin position="476"/>
        <end position="506"/>
    </location>
</feature>
<comment type="caution">
    <text evidence="4">The sequence shown here is derived from an EMBL/GenBank/DDBJ whole genome shotgun (WGS) entry which is preliminary data.</text>
</comment>
<dbReference type="InterPro" id="IPR045851">
    <property type="entry name" value="AMP-bd_C_sf"/>
</dbReference>
<dbReference type="InterPro" id="IPR050237">
    <property type="entry name" value="ATP-dep_AMP-bd_enzyme"/>
</dbReference>
<sequence>MAFRTYVESVLGGLAPEGPVLVADGVRFDAVEFRALVYRMARALWLRGVHRGVTVTLLSGNLAEAIAARYAVNLLGAHYNHLYNRLAPDVQARMMRDVETTVLIVDPNLAERVARLAELAPVKLVLVLGPAGDGAPGEDLLALAAEQDDAPHPSLAEPGDLCFIRHSGGTTGHPKGVRSTFERTAFDPRMTAMFAGDAPRDLVCTPISHAAGFLADFALAAGGTVHLHYTFDPAEILATIERERITHMMLLSPLLYQLLDHPGTADTSSLKQITYGGTPSSPVRIAQAVRRFGRIFQHGYGQFEAGAISVLPAAEHDPDDLDVLRTAGRLVPGVKVEIRDTDGKPLPSGEVGEICARGPQMMEGYWKDPELTATTLVDGWILTGDLGRLDAGGYLTVVDRAKDMIAVVGGHVYTTELEEFLSTHHDVRHSAVYGVRGEDGIERVHITVVLAPGSSTTADDLRALIRDGRGPMYEPDHVDLTDAIPLTDAGKPDKKELRRRAGHHTP</sequence>
<dbReference type="AlphaFoldDB" id="A0A3N1D2F7"/>
<keyword evidence="5" id="KW-1185">Reference proteome</keyword>
<dbReference type="InterPro" id="IPR042099">
    <property type="entry name" value="ANL_N_sf"/>
</dbReference>
<dbReference type="GO" id="GO:0016877">
    <property type="term" value="F:ligase activity, forming carbon-sulfur bonds"/>
    <property type="evidence" value="ECO:0007669"/>
    <property type="project" value="UniProtKB-ARBA"/>
</dbReference>
<dbReference type="Gene3D" id="3.30.300.30">
    <property type="match status" value="1"/>
</dbReference>
<dbReference type="Gene3D" id="3.40.50.12780">
    <property type="entry name" value="N-terminal domain of ligase-like"/>
    <property type="match status" value="1"/>
</dbReference>
<feature type="compositionally biased region" description="Basic residues" evidence="1">
    <location>
        <begin position="497"/>
        <end position="506"/>
    </location>
</feature>
<dbReference type="OrthoDB" id="9803968at2"/>
<dbReference type="InterPro" id="IPR025110">
    <property type="entry name" value="AMP-bd_C"/>
</dbReference>
<dbReference type="EMBL" id="RJKE01000001">
    <property type="protein sequence ID" value="ROO87715.1"/>
    <property type="molecule type" value="Genomic_DNA"/>
</dbReference>
<dbReference type="RefSeq" id="WP_123666963.1">
    <property type="nucleotide sequence ID" value="NZ_RJKE01000001.1"/>
</dbReference>
<dbReference type="InterPro" id="IPR000873">
    <property type="entry name" value="AMP-dep_synth/lig_dom"/>
</dbReference>
<protein>
    <submittedName>
        <fullName evidence="4">Fatty-acyl-CoA synthase</fullName>
    </submittedName>
</protein>
<dbReference type="Pfam" id="PF00501">
    <property type="entry name" value="AMP-binding"/>
    <property type="match status" value="1"/>
</dbReference>
<dbReference type="PANTHER" id="PTHR43767:SF7">
    <property type="entry name" value="MEDIUM_LONG-CHAIN-FATTY-ACID--COA LIGASE FADD8"/>
    <property type="match status" value="1"/>
</dbReference>
<evidence type="ECO:0000256" key="1">
    <source>
        <dbReference type="SAM" id="MobiDB-lite"/>
    </source>
</evidence>
<feature type="domain" description="AMP-binding enzyme C-terminal" evidence="3">
    <location>
        <begin position="416"/>
        <end position="491"/>
    </location>
</feature>
<evidence type="ECO:0000313" key="5">
    <source>
        <dbReference type="Proteomes" id="UP000272400"/>
    </source>
</evidence>
<accession>A0A3N1D2F7</accession>
<feature type="domain" description="AMP-dependent synthetase/ligase" evidence="2">
    <location>
        <begin position="16"/>
        <end position="366"/>
    </location>
</feature>
<dbReference type="SUPFAM" id="SSF56801">
    <property type="entry name" value="Acetyl-CoA synthetase-like"/>
    <property type="match status" value="1"/>
</dbReference>
<gene>
    <name evidence="4" type="ORF">EDD29_5345</name>
</gene>
<dbReference type="Proteomes" id="UP000272400">
    <property type="component" value="Unassembled WGS sequence"/>
</dbReference>